<evidence type="ECO:0000313" key="10">
    <source>
        <dbReference type="Proteomes" id="UP000826195"/>
    </source>
</evidence>
<name>A0AAV7J3J9_COTGL</name>
<comment type="similarity">
    <text evidence="8">Belongs to the insect chemoreceptor superfamily. Gustatory receptor (GR) family.</text>
</comment>
<proteinExistence type="inferred from homology"/>
<comment type="caution">
    <text evidence="8">Lacks conserved residue(s) required for the propagation of feature annotation.</text>
</comment>
<accession>A0AAV7J3J9</accession>
<gene>
    <name evidence="9" type="ORF">KQX54_007661</name>
</gene>
<keyword evidence="2 8" id="KW-1003">Cell membrane</keyword>
<keyword evidence="4 8" id="KW-1133">Transmembrane helix</keyword>
<dbReference type="PANTHER" id="PTHR21143:SF133">
    <property type="entry name" value="GUSTATORY AND PHEROMONE RECEPTOR 32A-RELATED"/>
    <property type="match status" value="1"/>
</dbReference>
<evidence type="ECO:0000256" key="4">
    <source>
        <dbReference type="ARBA" id="ARBA00022989"/>
    </source>
</evidence>
<dbReference type="GO" id="GO:0030425">
    <property type="term" value="C:dendrite"/>
    <property type="evidence" value="ECO:0007669"/>
    <property type="project" value="TreeGrafter"/>
</dbReference>
<keyword evidence="6 8" id="KW-0675">Receptor</keyword>
<evidence type="ECO:0000256" key="5">
    <source>
        <dbReference type="ARBA" id="ARBA00023136"/>
    </source>
</evidence>
<keyword evidence="7 8" id="KW-0807">Transducer</keyword>
<keyword evidence="10" id="KW-1185">Reference proteome</keyword>
<reference evidence="9 10" key="1">
    <citation type="journal article" date="2021" name="J. Hered.">
        <title>A chromosome-level genome assembly of the parasitoid wasp, Cotesia glomerata (Hymenoptera: Braconidae).</title>
        <authorList>
            <person name="Pinto B.J."/>
            <person name="Weis J.J."/>
            <person name="Gamble T."/>
            <person name="Ode P.J."/>
            <person name="Paul R."/>
            <person name="Zaspel J.M."/>
        </authorList>
    </citation>
    <scope>NUCLEOTIDE SEQUENCE [LARGE SCALE GENOMIC DNA]</scope>
    <source>
        <strain evidence="9">CgM1</strain>
    </source>
</reference>
<evidence type="ECO:0000256" key="1">
    <source>
        <dbReference type="ARBA" id="ARBA00004651"/>
    </source>
</evidence>
<dbReference type="Proteomes" id="UP000826195">
    <property type="component" value="Unassembled WGS sequence"/>
</dbReference>
<protein>
    <recommendedName>
        <fullName evidence="8">Gustatory receptor</fullName>
    </recommendedName>
</protein>
<dbReference type="Pfam" id="PF08395">
    <property type="entry name" value="7tm_7"/>
    <property type="match status" value="1"/>
</dbReference>
<evidence type="ECO:0000256" key="3">
    <source>
        <dbReference type="ARBA" id="ARBA00022692"/>
    </source>
</evidence>
<feature type="transmembrane region" description="Helical" evidence="8">
    <location>
        <begin position="64"/>
        <end position="83"/>
    </location>
</feature>
<dbReference type="PANTHER" id="PTHR21143">
    <property type="entry name" value="INVERTEBRATE GUSTATORY RECEPTOR"/>
    <property type="match status" value="1"/>
</dbReference>
<dbReference type="GO" id="GO:0043025">
    <property type="term" value="C:neuronal cell body"/>
    <property type="evidence" value="ECO:0007669"/>
    <property type="project" value="TreeGrafter"/>
</dbReference>
<evidence type="ECO:0000256" key="2">
    <source>
        <dbReference type="ARBA" id="ARBA00022475"/>
    </source>
</evidence>
<dbReference type="GO" id="GO:0008049">
    <property type="term" value="P:male courtship behavior"/>
    <property type="evidence" value="ECO:0007669"/>
    <property type="project" value="TreeGrafter"/>
</dbReference>
<dbReference type="AlphaFoldDB" id="A0AAV7J3J9"/>
<sequence>MISKRFDIINSTVTKYYNMKIQKNQAQNSPVIRILVSSELLPHDFDDIIFSYLELCEMCEDLQYFYGLPLVIITFCFGIANLLHLYEIIVSLLKILEVSSKIIQLNIILTSWEIFSLTALTLNVTKVIKKSKKTLKLMNLLILQCPLNQQIKELIANFLRARINSKLEFTAYELVPLNRKLLVVSKKMVKLVDLLLIRYYADQQLKEKLTNLSSFLTIAKIDFTACEMIPLNRTLLAMVITMIEQLTLECFFEGGMIIQFLIFLNIITKHFEAINSSISDVDNTKINTAQVHPSYVINMAVSVPEPEPDRHIIDNDSVNAYVDLYKICDSLKKFYGLPILIDILNLSVKTLSMLYFTIWNSIRYMQEDARETIQMLFQFLNIISHFKVKFTACDMVPLDQTLLVNATIRLRGSKIEDNNPDDDDRLGKTDE</sequence>
<comment type="function">
    <text evidence="8">Gustatory receptor which mediates acceptance or avoidance behavior, depending on its substrates.</text>
</comment>
<keyword evidence="5 8" id="KW-0472">Membrane</keyword>
<dbReference type="GO" id="GO:0005886">
    <property type="term" value="C:plasma membrane"/>
    <property type="evidence" value="ECO:0007669"/>
    <property type="project" value="UniProtKB-SubCell"/>
</dbReference>
<dbReference type="EMBL" id="JAHXZJ010000001">
    <property type="protein sequence ID" value="KAH0567211.1"/>
    <property type="molecule type" value="Genomic_DNA"/>
</dbReference>
<evidence type="ECO:0000256" key="8">
    <source>
        <dbReference type="RuleBase" id="RU363108"/>
    </source>
</evidence>
<comment type="caution">
    <text evidence="9">The sequence shown here is derived from an EMBL/GenBank/DDBJ whole genome shotgun (WGS) entry which is preliminary data.</text>
</comment>
<dbReference type="GO" id="GO:0007165">
    <property type="term" value="P:signal transduction"/>
    <property type="evidence" value="ECO:0007669"/>
    <property type="project" value="UniProtKB-KW"/>
</dbReference>
<dbReference type="GO" id="GO:0007635">
    <property type="term" value="P:chemosensory behavior"/>
    <property type="evidence" value="ECO:0007669"/>
    <property type="project" value="TreeGrafter"/>
</dbReference>
<evidence type="ECO:0000313" key="9">
    <source>
        <dbReference type="EMBL" id="KAH0567211.1"/>
    </source>
</evidence>
<keyword evidence="3 8" id="KW-0812">Transmembrane</keyword>
<feature type="transmembrane region" description="Helical" evidence="8">
    <location>
        <begin position="103"/>
        <end position="124"/>
    </location>
</feature>
<dbReference type="InterPro" id="IPR013604">
    <property type="entry name" value="7TM_chemorcpt"/>
</dbReference>
<dbReference type="GO" id="GO:0030424">
    <property type="term" value="C:axon"/>
    <property type="evidence" value="ECO:0007669"/>
    <property type="project" value="TreeGrafter"/>
</dbReference>
<comment type="subcellular location">
    <subcellularLocation>
        <location evidence="1 8">Cell membrane</location>
        <topology evidence="1 8">Multi-pass membrane protein</topology>
    </subcellularLocation>
</comment>
<evidence type="ECO:0000256" key="6">
    <source>
        <dbReference type="ARBA" id="ARBA00023170"/>
    </source>
</evidence>
<dbReference type="GO" id="GO:0050909">
    <property type="term" value="P:sensory perception of taste"/>
    <property type="evidence" value="ECO:0007669"/>
    <property type="project" value="InterPro"/>
</dbReference>
<organism evidence="9 10">
    <name type="scientific">Cotesia glomerata</name>
    <name type="common">Lepidopteran parasitic wasp</name>
    <name type="synonym">Apanteles glomeratus</name>
    <dbReference type="NCBI Taxonomy" id="32391"/>
    <lineage>
        <taxon>Eukaryota</taxon>
        <taxon>Metazoa</taxon>
        <taxon>Ecdysozoa</taxon>
        <taxon>Arthropoda</taxon>
        <taxon>Hexapoda</taxon>
        <taxon>Insecta</taxon>
        <taxon>Pterygota</taxon>
        <taxon>Neoptera</taxon>
        <taxon>Endopterygota</taxon>
        <taxon>Hymenoptera</taxon>
        <taxon>Apocrita</taxon>
        <taxon>Ichneumonoidea</taxon>
        <taxon>Braconidae</taxon>
        <taxon>Microgastrinae</taxon>
        <taxon>Cotesia</taxon>
    </lineage>
</organism>
<evidence type="ECO:0000256" key="7">
    <source>
        <dbReference type="ARBA" id="ARBA00023224"/>
    </source>
</evidence>